<evidence type="ECO:0000256" key="4">
    <source>
        <dbReference type="ARBA" id="ARBA00022989"/>
    </source>
</evidence>
<keyword evidence="3 7" id="KW-0812">Transmembrane</keyword>
<dbReference type="EMBL" id="QZEZ01000004">
    <property type="protein sequence ID" value="RJK96074.1"/>
    <property type="molecule type" value="Genomic_DNA"/>
</dbReference>
<feature type="domain" description="ABC3 transporter permease C-terminal" evidence="8">
    <location>
        <begin position="277"/>
        <end position="390"/>
    </location>
</feature>
<keyword evidence="5 7" id="KW-0472">Membrane</keyword>
<feature type="transmembrane region" description="Helical" evidence="7">
    <location>
        <begin position="360"/>
        <end position="380"/>
    </location>
</feature>
<dbReference type="InterPro" id="IPR003838">
    <property type="entry name" value="ABC3_permease_C"/>
</dbReference>
<dbReference type="PANTHER" id="PTHR30572">
    <property type="entry name" value="MEMBRANE COMPONENT OF TRANSPORTER-RELATED"/>
    <property type="match status" value="1"/>
</dbReference>
<comment type="subcellular location">
    <subcellularLocation>
        <location evidence="1">Cell membrane</location>
        <topology evidence="1">Multi-pass membrane protein</topology>
    </subcellularLocation>
</comment>
<feature type="transmembrane region" description="Helical" evidence="7">
    <location>
        <begin position="267"/>
        <end position="298"/>
    </location>
</feature>
<name>A0A3A3Z631_9ACTN</name>
<keyword evidence="4 7" id="KW-1133">Transmembrane helix</keyword>
<dbReference type="Proteomes" id="UP000265614">
    <property type="component" value="Unassembled WGS sequence"/>
</dbReference>
<evidence type="ECO:0000256" key="7">
    <source>
        <dbReference type="SAM" id="Phobius"/>
    </source>
</evidence>
<keyword evidence="11" id="KW-1185">Reference proteome</keyword>
<dbReference type="Pfam" id="PF12704">
    <property type="entry name" value="MacB_PCD"/>
    <property type="match status" value="1"/>
</dbReference>
<dbReference type="InterPro" id="IPR050250">
    <property type="entry name" value="Macrolide_Exporter_MacB"/>
</dbReference>
<comment type="caution">
    <text evidence="10">The sequence shown here is derived from an EMBL/GenBank/DDBJ whole genome shotgun (WGS) entry which is preliminary data.</text>
</comment>
<evidence type="ECO:0000313" key="11">
    <source>
        <dbReference type="Proteomes" id="UP000265614"/>
    </source>
</evidence>
<keyword evidence="2" id="KW-1003">Cell membrane</keyword>
<dbReference type="GO" id="GO:0022857">
    <property type="term" value="F:transmembrane transporter activity"/>
    <property type="evidence" value="ECO:0007669"/>
    <property type="project" value="TreeGrafter"/>
</dbReference>
<evidence type="ECO:0000256" key="5">
    <source>
        <dbReference type="ARBA" id="ARBA00023136"/>
    </source>
</evidence>
<sequence length="397" mass="41415">MRVAEGLRVALDALRANRLRSLLTMLGVVIGVSAVVVLVAIGAGAQREVESQVEGLGSNLIVVLPGRIDLSGGGGAPSVSRLQLDDVEALERVVGREDSVTTTIASGESVRVGAREAFASVNGTTESTPEVFNRPLARGSYFREADVDTRRRVVVLGSAIAERLFPGADPLGRQVTIAGVRFRVVGVFAETGEAFGVSRDTEVHIPVTAAQRLLGVQNVDGLVVKAPTADDVEPLQRALLAALDDRYPDEEFSAVTQTQILGTIGRILGLLTAVLAAIAGISLLVGGVGVSNIMLVSVRERTREIGLRKALGARQRDILLQFLAEAVLLCVVGGLLGIGLGVGVSLLVDAVSPLPAVIAWWSPVLAFAVSVGVGVFFGVVPARRAGRLDPVVALRAE</sequence>
<dbReference type="RefSeq" id="WP_119950500.1">
    <property type="nucleotide sequence ID" value="NZ_QZEZ01000004.1"/>
</dbReference>
<evidence type="ECO:0000259" key="9">
    <source>
        <dbReference type="Pfam" id="PF12704"/>
    </source>
</evidence>
<dbReference type="InterPro" id="IPR025857">
    <property type="entry name" value="MacB_PCD"/>
</dbReference>
<dbReference type="AlphaFoldDB" id="A0A3A3Z631"/>
<dbReference type="OrthoDB" id="9780560at2"/>
<evidence type="ECO:0000313" key="10">
    <source>
        <dbReference type="EMBL" id="RJK96074.1"/>
    </source>
</evidence>
<comment type="similarity">
    <text evidence="6">Belongs to the ABC-4 integral membrane protein family.</text>
</comment>
<gene>
    <name evidence="10" type="ORF">D5H78_11025</name>
</gene>
<dbReference type="Pfam" id="PF02687">
    <property type="entry name" value="FtsX"/>
    <property type="match status" value="1"/>
</dbReference>
<reference evidence="10 11" key="1">
    <citation type="submission" date="2018-09" db="EMBL/GenBank/DDBJ databases">
        <title>YIM 75000 draft genome.</title>
        <authorList>
            <person name="Tang S."/>
            <person name="Feng Y."/>
        </authorList>
    </citation>
    <scope>NUCLEOTIDE SEQUENCE [LARGE SCALE GENOMIC DNA]</scope>
    <source>
        <strain evidence="10 11">YIM 75000</strain>
    </source>
</reference>
<protein>
    <submittedName>
        <fullName evidence="10">FtsX-like permease family protein</fullName>
    </submittedName>
</protein>
<evidence type="ECO:0000256" key="3">
    <source>
        <dbReference type="ARBA" id="ARBA00022692"/>
    </source>
</evidence>
<organism evidence="10 11">
    <name type="scientific">Vallicoccus soli</name>
    <dbReference type="NCBI Taxonomy" id="2339232"/>
    <lineage>
        <taxon>Bacteria</taxon>
        <taxon>Bacillati</taxon>
        <taxon>Actinomycetota</taxon>
        <taxon>Actinomycetes</taxon>
        <taxon>Motilibacterales</taxon>
        <taxon>Vallicoccaceae</taxon>
        <taxon>Vallicoccus</taxon>
    </lineage>
</organism>
<evidence type="ECO:0000259" key="8">
    <source>
        <dbReference type="Pfam" id="PF02687"/>
    </source>
</evidence>
<feature type="transmembrane region" description="Helical" evidence="7">
    <location>
        <begin position="319"/>
        <end position="348"/>
    </location>
</feature>
<dbReference type="PANTHER" id="PTHR30572:SF4">
    <property type="entry name" value="ABC TRANSPORTER PERMEASE YTRF"/>
    <property type="match status" value="1"/>
</dbReference>
<feature type="transmembrane region" description="Helical" evidence="7">
    <location>
        <begin position="21"/>
        <end position="43"/>
    </location>
</feature>
<evidence type="ECO:0000256" key="1">
    <source>
        <dbReference type="ARBA" id="ARBA00004651"/>
    </source>
</evidence>
<dbReference type="GO" id="GO:0005886">
    <property type="term" value="C:plasma membrane"/>
    <property type="evidence" value="ECO:0007669"/>
    <property type="project" value="UniProtKB-SubCell"/>
</dbReference>
<accession>A0A3A3Z631</accession>
<proteinExistence type="inferred from homology"/>
<evidence type="ECO:0000256" key="2">
    <source>
        <dbReference type="ARBA" id="ARBA00022475"/>
    </source>
</evidence>
<evidence type="ECO:0000256" key="6">
    <source>
        <dbReference type="ARBA" id="ARBA00038076"/>
    </source>
</evidence>
<feature type="domain" description="MacB-like periplasmic core" evidence="9">
    <location>
        <begin position="21"/>
        <end position="240"/>
    </location>
</feature>